<gene>
    <name evidence="2" type="ORF">SAMN02745178_01126</name>
</gene>
<evidence type="ECO:0000259" key="1">
    <source>
        <dbReference type="Pfam" id="PF10105"/>
    </source>
</evidence>
<dbReference type="Pfam" id="PF10105">
    <property type="entry name" value="DUF2344"/>
    <property type="match status" value="1"/>
</dbReference>
<dbReference type="GeneID" id="93337603"/>
<dbReference type="EMBL" id="FUYF01000004">
    <property type="protein sequence ID" value="SKA81606.1"/>
    <property type="molecule type" value="Genomic_DNA"/>
</dbReference>
<evidence type="ECO:0000313" key="2">
    <source>
        <dbReference type="EMBL" id="SKA81606.1"/>
    </source>
</evidence>
<accession>A0A1T4WWB2</accession>
<keyword evidence="3" id="KW-1185">Reference proteome</keyword>
<feature type="domain" description="DUF2344" evidence="1">
    <location>
        <begin position="4"/>
        <end position="178"/>
    </location>
</feature>
<dbReference type="STRING" id="745368.SAMN02745178_01126"/>
<name>A0A1T4WWB2_9FIRM</name>
<dbReference type="NCBIfam" id="TIGR03936">
    <property type="entry name" value="sam_1_link_chp"/>
    <property type="match status" value="1"/>
</dbReference>
<dbReference type="RefSeq" id="WP_227595376.1">
    <property type="nucleotide sequence ID" value="NZ_CABIYV010000006.1"/>
</dbReference>
<protein>
    <submittedName>
        <fullName evidence="2">Radical SAM-linked protein</fullName>
    </submittedName>
</protein>
<evidence type="ECO:0000313" key="3">
    <source>
        <dbReference type="Proteomes" id="UP000190286"/>
    </source>
</evidence>
<dbReference type="Proteomes" id="UP000190286">
    <property type="component" value="Unassembled WGS sequence"/>
</dbReference>
<reference evidence="2 3" key="1">
    <citation type="submission" date="2017-02" db="EMBL/GenBank/DDBJ databases">
        <authorList>
            <person name="Peterson S.W."/>
        </authorList>
    </citation>
    <scope>NUCLEOTIDE SEQUENCE [LARGE SCALE GENOMIC DNA]</scope>
    <source>
        <strain evidence="2 3">ATCC 27749</strain>
    </source>
</reference>
<organism evidence="2 3">
    <name type="scientific">Gemmiger formicilis</name>
    <dbReference type="NCBI Taxonomy" id="745368"/>
    <lineage>
        <taxon>Bacteria</taxon>
        <taxon>Bacillati</taxon>
        <taxon>Bacillota</taxon>
        <taxon>Clostridia</taxon>
        <taxon>Eubacteriales</taxon>
        <taxon>Gemmiger</taxon>
    </lineage>
</organism>
<dbReference type="InterPro" id="IPR018768">
    <property type="entry name" value="DUF2344"/>
</dbReference>
<dbReference type="AlphaFoldDB" id="A0A1T4WWB2"/>
<proteinExistence type="predicted"/>
<sequence length="216" mass="24170">MTTVRIFFEKCGESAYISLLDLQRVFHRMLKMSSLPVYYTQGFNPHIYLSFTCPLSLGQESLCESCEVKTEQETIDPQAWIDALQPLMPRGIVITKVAPAVEKVGEIETAAYEITMPAGSAIALDAYNNAEHAEVTKKTKRGCKTLELKHYLDRIEYTIEGGTLRFTALLPCGSGEALNLNPSLLTDFLRTQGAAPVWQCRVVRTHLYNKAGKDFE</sequence>